<feature type="transmembrane region" description="Helical" evidence="4">
    <location>
        <begin position="25"/>
        <end position="44"/>
    </location>
</feature>
<protein>
    <submittedName>
        <fullName evidence="6">MFS transporter</fullName>
    </submittedName>
</protein>
<dbReference type="PANTHER" id="PTHR43045:SF7">
    <property type="entry name" value="MAJOR FACILITATOR SUPERFAMILY TRANSPORTER"/>
    <property type="match status" value="1"/>
</dbReference>
<name>A0A650CPJ3_9CREN</name>
<feature type="transmembrane region" description="Helical" evidence="4">
    <location>
        <begin position="339"/>
        <end position="359"/>
    </location>
</feature>
<accession>A0A650CPJ3</accession>
<dbReference type="GeneID" id="42798803"/>
<dbReference type="RefSeq" id="WP_156006855.1">
    <property type="nucleotide sequence ID" value="NZ_CP045483.1"/>
</dbReference>
<keyword evidence="4" id="KW-0472">Membrane</keyword>
<keyword evidence="4" id="KW-1133">Transmembrane helix</keyword>
<keyword evidence="7" id="KW-1185">Reference proteome</keyword>
<feature type="transmembrane region" description="Helical" evidence="4">
    <location>
        <begin position="127"/>
        <end position="149"/>
    </location>
</feature>
<dbReference type="InterPro" id="IPR011701">
    <property type="entry name" value="MFS"/>
</dbReference>
<dbReference type="GO" id="GO:0005886">
    <property type="term" value="C:plasma membrane"/>
    <property type="evidence" value="ECO:0007669"/>
    <property type="project" value="UniProtKB-SubCell"/>
</dbReference>
<evidence type="ECO:0000256" key="4">
    <source>
        <dbReference type="SAM" id="Phobius"/>
    </source>
</evidence>
<feature type="transmembrane region" description="Helical" evidence="4">
    <location>
        <begin position="155"/>
        <end position="173"/>
    </location>
</feature>
<dbReference type="SUPFAM" id="SSF103473">
    <property type="entry name" value="MFS general substrate transporter"/>
    <property type="match status" value="1"/>
</dbReference>
<evidence type="ECO:0000313" key="6">
    <source>
        <dbReference type="EMBL" id="QGR19759.1"/>
    </source>
</evidence>
<keyword evidence="2" id="KW-0813">Transport</keyword>
<dbReference type="PROSITE" id="PS50850">
    <property type="entry name" value="MFS"/>
    <property type="match status" value="1"/>
</dbReference>
<evidence type="ECO:0000313" key="7">
    <source>
        <dbReference type="Proteomes" id="UP000423396"/>
    </source>
</evidence>
<dbReference type="InterPro" id="IPR036259">
    <property type="entry name" value="MFS_trans_sf"/>
</dbReference>
<proteinExistence type="predicted"/>
<dbReference type="EMBL" id="CP045483">
    <property type="protein sequence ID" value="QGR19759.1"/>
    <property type="molecule type" value="Genomic_DNA"/>
</dbReference>
<evidence type="ECO:0000259" key="5">
    <source>
        <dbReference type="PROSITE" id="PS50850"/>
    </source>
</evidence>
<evidence type="ECO:0000256" key="2">
    <source>
        <dbReference type="ARBA" id="ARBA00022448"/>
    </source>
</evidence>
<dbReference type="AlphaFoldDB" id="A0A650CPJ3"/>
<dbReference type="OrthoDB" id="37222at2157"/>
<dbReference type="Pfam" id="PF07690">
    <property type="entry name" value="MFS_1"/>
    <property type="match status" value="2"/>
</dbReference>
<sequence>MKKLLLGGLLLTVSQWYAFFLISQISLFIFPVVFGVIIFILGFIGRGMGSIIFGYVGDKVSRKTVLYLTALILVISSILMIVVYNYYTVVVFRFLQGLSLGGEWGGASTIIVEAYSTSKFRGFMASIIQLAVPISVILSSFSIFLLSVFSYLGGWRFSLIIAIIISLISFYLIKDATDIKVEGKSKLPLLDALKNDWRNILKAIGIKISESANFYIFTSYVFVKSTLTNIISVIVIVSISLQLLLMPIFGYLSDIIGRRMVILAGTILMIVGAFLFPLNLILGELTLSVSDAALYAPQSSLFTELFDKKYRITAANFSYQLASIIGGSIAPTILRITNYQVLIVVLPYAVTTLICLALVSETKGKRII</sequence>
<keyword evidence="4" id="KW-0812">Transmembrane</keyword>
<keyword evidence="3" id="KW-1003">Cell membrane</keyword>
<feature type="transmembrane region" description="Helical" evidence="4">
    <location>
        <begin position="229"/>
        <end position="249"/>
    </location>
</feature>
<dbReference type="GO" id="GO:0022857">
    <property type="term" value="F:transmembrane transporter activity"/>
    <property type="evidence" value="ECO:0007669"/>
    <property type="project" value="InterPro"/>
</dbReference>
<feature type="transmembrane region" description="Helical" evidence="4">
    <location>
        <begin position="261"/>
        <end position="282"/>
    </location>
</feature>
<feature type="transmembrane region" description="Helical" evidence="4">
    <location>
        <begin position="65"/>
        <end position="87"/>
    </location>
</feature>
<reference evidence="6 7" key="1">
    <citation type="submission" date="2019-10" db="EMBL/GenBank/DDBJ databases">
        <title>Genome Sequences from Six Type Strain Members of the Archaeal Family Sulfolobaceae: Acidianus ambivalens, Acidianus infernus, Metallosphaera prunae, Stygiolobus azoricus, Sulfolobus metallicus, and Sulfurisphaera ohwakuensis.</title>
        <authorList>
            <person name="Counts J.A."/>
            <person name="Kelly R.M."/>
        </authorList>
    </citation>
    <scope>NUCLEOTIDE SEQUENCE [LARGE SCALE GENOMIC DNA]</scope>
    <source>
        <strain evidence="6 7">FC6</strain>
    </source>
</reference>
<organism evidence="6 7">
    <name type="scientific">Stygiolobus azoricus</name>
    <dbReference type="NCBI Taxonomy" id="41675"/>
    <lineage>
        <taxon>Archaea</taxon>
        <taxon>Thermoproteota</taxon>
        <taxon>Thermoprotei</taxon>
        <taxon>Sulfolobales</taxon>
        <taxon>Sulfolobaceae</taxon>
        <taxon>Stygiolobus</taxon>
    </lineage>
</organism>
<dbReference type="KEGG" id="sazo:D1868_06980"/>
<evidence type="ECO:0000256" key="1">
    <source>
        <dbReference type="ARBA" id="ARBA00004651"/>
    </source>
</evidence>
<evidence type="ECO:0000256" key="3">
    <source>
        <dbReference type="ARBA" id="ARBA00022475"/>
    </source>
</evidence>
<gene>
    <name evidence="6" type="ORF">D1868_06980</name>
</gene>
<feature type="domain" description="Major facilitator superfamily (MFS) profile" evidence="5">
    <location>
        <begin position="1"/>
        <end position="363"/>
    </location>
</feature>
<dbReference type="Proteomes" id="UP000423396">
    <property type="component" value="Chromosome"/>
</dbReference>
<dbReference type="Gene3D" id="1.20.1250.20">
    <property type="entry name" value="MFS general substrate transporter like domains"/>
    <property type="match status" value="2"/>
</dbReference>
<comment type="subcellular location">
    <subcellularLocation>
        <location evidence="1">Cell membrane</location>
        <topology evidence="1">Multi-pass membrane protein</topology>
    </subcellularLocation>
</comment>
<dbReference type="InterPro" id="IPR020846">
    <property type="entry name" value="MFS_dom"/>
</dbReference>
<dbReference type="PANTHER" id="PTHR43045">
    <property type="entry name" value="SHIKIMATE TRANSPORTER"/>
    <property type="match status" value="1"/>
</dbReference>